<reference evidence="2 3" key="1">
    <citation type="submission" date="2022-05" db="EMBL/GenBank/DDBJ databases">
        <title>Genome Sequencing of Bee-Associated Microbes.</title>
        <authorList>
            <person name="Dunlap C."/>
        </authorList>
    </citation>
    <scope>NUCLEOTIDE SEQUENCE [LARGE SCALE GENOMIC DNA]</scope>
    <source>
        <strain evidence="2 3">NRRL B-23120</strain>
    </source>
</reference>
<comment type="caution">
    <text evidence="2">The sequence shown here is derived from an EMBL/GenBank/DDBJ whole genome shotgun (WGS) entry which is preliminary data.</text>
</comment>
<keyword evidence="1" id="KW-0472">Membrane</keyword>
<feature type="transmembrane region" description="Helical" evidence="1">
    <location>
        <begin position="37"/>
        <end position="54"/>
    </location>
</feature>
<proteinExistence type="predicted"/>
<accession>A0ABT4FBH2</accession>
<dbReference type="EMBL" id="JAMDMJ010000008">
    <property type="protein sequence ID" value="MCY9595862.1"/>
    <property type="molecule type" value="Genomic_DNA"/>
</dbReference>
<dbReference type="Proteomes" id="UP001527202">
    <property type="component" value="Unassembled WGS sequence"/>
</dbReference>
<keyword evidence="1" id="KW-1133">Transmembrane helix</keyword>
<protein>
    <submittedName>
        <fullName evidence="2">Uncharacterized protein</fullName>
    </submittedName>
</protein>
<name>A0ABT4FBH2_9BACL</name>
<evidence type="ECO:0000313" key="2">
    <source>
        <dbReference type="EMBL" id="MCY9595862.1"/>
    </source>
</evidence>
<sequence>MSKLDTLVLIVVTHLVLAGIALILWACFNDPAVEDFLLYLLGLVWIIGGSVAIAKI</sequence>
<feature type="transmembrane region" description="Helical" evidence="1">
    <location>
        <begin position="7"/>
        <end position="25"/>
    </location>
</feature>
<evidence type="ECO:0000313" key="3">
    <source>
        <dbReference type="Proteomes" id="UP001527202"/>
    </source>
</evidence>
<dbReference type="RefSeq" id="WP_156972812.1">
    <property type="nucleotide sequence ID" value="NZ_CP026520.1"/>
</dbReference>
<keyword evidence="1" id="KW-0812">Transmembrane</keyword>
<evidence type="ECO:0000256" key="1">
    <source>
        <dbReference type="SAM" id="Phobius"/>
    </source>
</evidence>
<dbReference type="GeneID" id="95378999"/>
<organism evidence="2 3">
    <name type="scientific">Paenibacillus chitinolyticus</name>
    <dbReference type="NCBI Taxonomy" id="79263"/>
    <lineage>
        <taxon>Bacteria</taxon>
        <taxon>Bacillati</taxon>
        <taxon>Bacillota</taxon>
        <taxon>Bacilli</taxon>
        <taxon>Bacillales</taxon>
        <taxon>Paenibacillaceae</taxon>
        <taxon>Paenibacillus</taxon>
    </lineage>
</organism>
<keyword evidence="3" id="KW-1185">Reference proteome</keyword>
<gene>
    <name evidence="2" type="ORF">M5X16_08760</name>
</gene>